<dbReference type="GO" id="GO:0006352">
    <property type="term" value="P:DNA-templated transcription initiation"/>
    <property type="evidence" value="ECO:0007669"/>
    <property type="project" value="InterPro"/>
</dbReference>
<dbReference type="InterPro" id="IPR014284">
    <property type="entry name" value="RNA_pol_sigma-70_dom"/>
</dbReference>
<evidence type="ECO:0000256" key="1">
    <source>
        <dbReference type="ARBA" id="ARBA00010641"/>
    </source>
</evidence>
<feature type="domain" description="RNA polymerase sigma-70 region 2" evidence="6">
    <location>
        <begin position="47"/>
        <end position="96"/>
    </location>
</feature>
<dbReference type="Gene3D" id="1.10.10.10">
    <property type="entry name" value="Winged helix-like DNA-binding domain superfamily/Winged helix DNA-binding domain"/>
    <property type="match status" value="1"/>
</dbReference>
<dbReference type="NCBIfam" id="NF009165">
    <property type="entry name" value="PRK12512.1"/>
    <property type="match status" value="1"/>
</dbReference>
<accession>A0A9X4XL54</accession>
<dbReference type="Gene3D" id="1.10.1740.10">
    <property type="match status" value="1"/>
</dbReference>
<dbReference type="AlphaFoldDB" id="A0A9X4XL54"/>
<dbReference type="Proteomes" id="UP000438991">
    <property type="component" value="Unassembled WGS sequence"/>
</dbReference>
<evidence type="ECO:0000256" key="4">
    <source>
        <dbReference type="ARBA" id="ARBA00023125"/>
    </source>
</evidence>
<protein>
    <submittedName>
        <fullName evidence="8">Sigma-70 family RNA polymerase sigma factor</fullName>
    </submittedName>
</protein>
<dbReference type="NCBIfam" id="TIGR02937">
    <property type="entry name" value="sigma70-ECF"/>
    <property type="match status" value="1"/>
</dbReference>
<reference evidence="8 9" key="1">
    <citation type="submission" date="2019-11" db="EMBL/GenBank/DDBJ databases">
        <title>Whole-genome sequence of Rhodoplanes serenus DSM 18633, type strain.</title>
        <authorList>
            <person name="Kyndt J.A."/>
            <person name="Meyer T.E."/>
        </authorList>
    </citation>
    <scope>NUCLEOTIDE SEQUENCE [LARGE SCALE GENOMIC DNA]</scope>
    <source>
        <strain evidence="8 9">DSM 18633</strain>
    </source>
</reference>
<dbReference type="Pfam" id="PF08281">
    <property type="entry name" value="Sigma70_r4_2"/>
    <property type="match status" value="1"/>
</dbReference>
<keyword evidence="4" id="KW-0238">DNA-binding</keyword>
<proteinExistence type="inferred from homology"/>
<dbReference type="InterPro" id="IPR007627">
    <property type="entry name" value="RNA_pol_sigma70_r2"/>
</dbReference>
<dbReference type="PANTHER" id="PTHR43133:SF58">
    <property type="entry name" value="ECF RNA POLYMERASE SIGMA FACTOR SIGD"/>
    <property type="match status" value="1"/>
</dbReference>
<dbReference type="InterPro" id="IPR013324">
    <property type="entry name" value="RNA_pol_sigma_r3/r4-like"/>
</dbReference>
<dbReference type="SUPFAM" id="SSF88946">
    <property type="entry name" value="Sigma2 domain of RNA polymerase sigma factors"/>
    <property type="match status" value="1"/>
</dbReference>
<dbReference type="GO" id="GO:0016987">
    <property type="term" value="F:sigma factor activity"/>
    <property type="evidence" value="ECO:0007669"/>
    <property type="project" value="UniProtKB-KW"/>
</dbReference>
<evidence type="ECO:0000259" key="7">
    <source>
        <dbReference type="Pfam" id="PF08281"/>
    </source>
</evidence>
<evidence type="ECO:0000256" key="2">
    <source>
        <dbReference type="ARBA" id="ARBA00023015"/>
    </source>
</evidence>
<comment type="caution">
    <text evidence="8">The sequence shown here is derived from an EMBL/GenBank/DDBJ whole genome shotgun (WGS) entry which is preliminary data.</text>
</comment>
<gene>
    <name evidence="8" type="ORF">GJ689_13040</name>
</gene>
<evidence type="ECO:0000256" key="5">
    <source>
        <dbReference type="ARBA" id="ARBA00023163"/>
    </source>
</evidence>
<keyword evidence="3" id="KW-0731">Sigma factor</keyword>
<dbReference type="InterPro" id="IPR036388">
    <property type="entry name" value="WH-like_DNA-bd_sf"/>
</dbReference>
<keyword evidence="2" id="KW-0805">Transcription regulation</keyword>
<comment type="similarity">
    <text evidence="1">Belongs to the sigma-70 factor family. ECF subfamily.</text>
</comment>
<evidence type="ECO:0000256" key="3">
    <source>
        <dbReference type="ARBA" id="ARBA00023082"/>
    </source>
</evidence>
<dbReference type="GO" id="GO:0003677">
    <property type="term" value="F:DNA binding"/>
    <property type="evidence" value="ECO:0007669"/>
    <property type="project" value="UniProtKB-KW"/>
</dbReference>
<sequence>MARTENDWSDLMRLAIAGDSGAYERCLRDMTAVLRVGVRRAVTRAGLAAGEAEDIVQEILLAVHLKRHTWDTTRPIGPWLQAVARHKTIDAIRRRGGRSGVPLDDVVETLPAPREEPTIRETELVRALDSLPPGERAAVTAIALDGASFAEAAVRLGTTEGALRVALHRGLARLARTAHERT</sequence>
<keyword evidence="5" id="KW-0804">Transcription</keyword>
<evidence type="ECO:0000313" key="9">
    <source>
        <dbReference type="Proteomes" id="UP000438991"/>
    </source>
</evidence>
<dbReference type="InterPro" id="IPR039425">
    <property type="entry name" value="RNA_pol_sigma-70-like"/>
</dbReference>
<dbReference type="InterPro" id="IPR013249">
    <property type="entry name" value="RNA_pol_sigma70_r4_t2"/>
</dbReference>
<name>A0A9X4XL54_9BRAD</name>
<feature type="domain" description="RNA polymerase sigma factor 70 region 4 type 2" evidence="7">
    <location>
        <begin position="123"/>
        <end position="174"/>
    </location>
</feature>
<dbReference type="InterPro" id="IPR013325">
    <property type="entry name" value="RNA_pol_sigma_r2"/>
</dbReference>
<dbReference type="SUPFAM" id="SSF88659">
    <property type="entry name" value="Sigma3 and sigma4 domains of RNA polymerase sigma factors"/>
    <property type="match status" value="1"/>
</dbReference>
<evidence type="ECO:0000259" key="6">
    <source>
        <dbReference type="Pfam" id="PF04542"/>
    </source>
</evidence>
<organism evidence="8 9">
    <name type="scientific">Rhodoplanes serenus</name>
    <dbReference type="NCBI Taxonomy" id="200615"/>
    <lineage>
        <taxon>Bacteria</taxon>
        <taxon>Pseudomonadati</taxon>
        <taxon>Pseudomonadota</taxon>
        <taxon>Alphaproteobacteria</taxon>
        <taxon>Hyphomicrobiales</taxon>
        <taxon>Nitrobacteraceae</taxon>
        <taxon>Rhodoplanes</taxon>
    </lineage>
</organism>
<dbReference type="Pfam" id="PF04542">
    <property type="entry name" value="Sigma70_r2"/>
    <property type="match status" value="1"/>
</dbReference>
<evidence type="ECO:0000313" key="8">
    <source>
        <dbReference type="EMBL" id="MTW17128.1"/>
    </source>
</evidence>
<dbReference type="PANTHER" id="PTHR43133">
    <property type="entry name" value="RNA POLYMERASE ECF-TYPE SIGMA FACTO"/>
    <property type="match status" value="1"/>
</dbReference>
<dbReference type="RefSeq" id="WP_170300785.1">
    <property type="nucleotide sequence ID" value="NZ_WNKV01000009.1"/>
</dbReference>
<dbReference type="EMBL" id="WNKV01000009">
    <property type="protein sequence ID" value="MTW17128.1"/>
    <property type="molecule type" value="Genomic_DNA"/>
</dbReference>